<reference evidence="2" key="2">
    <citation type="journal article" date="2015" name="Data Brief">
        <title>Shoot transcriptome of the giant reed, Arundo donax.</title>
        <authorList>
            <person name="Barrero R.A."/>
            <person name="Guerrero F.D."/>
            <person name="Moolhuijzen P."/>
            <person name="Goolsby J.A."/>
            <person name="Tidwell J."/>
            <person name="Bellgard S.E."/>
            <person name="Bellgard M.I."/>
        </authorList>
    </citation>
    <scope>NUCLEOTIDE SEQUENCE</scope>
    <source>
        <tissue evidence="2">Shoot tissue taken approximately 20 cm above the soil surface</tissue>
    </source>
</reference>
<reference evidence="2" key="1">
    <citation type="submission" date="2014-09" db="EMBL/GenBank/DDBJ databases">
        <authorList>
            <person name="Magalhaes I.L.F."/>
            <person name="Oliveira U."/>
            <person name="Santos F.R."/>
            <person name="Vidigal T.H.D.A."/>
            <person name="Brescovit A.D."/>
            <person name="Santos A.J."/>
        </authorList>
    </citation>
    <scope>NUCLEOTIDE SEQUENCE</scope>
    <source>
        <tissue evidence="2">Shoot tissue taken approximately 20 cm above the soil surface</tissue>
    </source>
</reference>
<feature type="signal peptide" evidence="1">
    <location>
        <begin position="1"/>
        <end position="22"/>
    </location>
</feature>
<proteinExistence type="predicted"/>
<organism evidence="2">
    <name type="scientific">Arundo donax</name>
    <name type="common">Giant reed</name>
    <name type="synonym">Donax arundinaceus</name>
    <dbReference type="NCBI Taxonomy" id="35708"/>
    <lineage>
        <taxon>Eukaryota</taxon>
        <taxon>Viridiplantae</taxon>
        <taxon>Streptophyta</taxon>
        <taxon>Embryophyta</taxon>
        <taxon>Tracheophyta</taxon>
        <taxon>Spermatophyta</taxon>
        <taxon>Magnoliopsida</taxon>
        <taxon>Liliopsida</taxon>
        <taxon>Poales</taxon>
        <taxon>Poaceae</taxon>
        <taxon>PACMAD clade</taxon>
        <taxon>Arundinoideae</taxon>
        <taxon>Arundineae</taxon>
        <taxon>Arundo</taxon>
    </lineage>
</organism>
<keyword evidence="1" id="KW-0732">Signal</keyword>
<dbReference type="EMBL" id="GBRH01262185">
    <property type="protein sequence ID" value="JAD35710.1"/>
    <property type="molecule type" value="Transcribed_RNA"/>
</dbReference>
<dbReference type="AlphaFoldDB" id="A0A0A8ZG52"/>
<sequence length="51" mass="6162">MQQVHPFLGLALHLAQHQLLLAPSWGPRRLCWAHWWRSWRRPITLLLLPFI</sequence>
<accession>A0A0A8ZG52</accession>
<name>A0A0A8ZG52_ARUDO</name>
<evidence type="ECO:0000256" key="1">
    <source>
        <dbReference type="SAM" id="SignalP"/>
    </source>
</evidence>
<evidence type="ECO:0000313" key="2">
    <source>
        <dbReference type="EMBL" id="JAD35710.1"/>
    </source>
</evidence>
<protein>
    <submittedName>
        <fullName evidence="2">Uncharacterized protein</fullName>
    </submittedName>
</protein>
<feature type="chain" id="PRO_5002045105" evidence="1">
    <location>
        <begin position="23"/>
        <end position="51"/>
    </location>
</feature>